<reference evidence="3 5" key="2">
    <citation type="journal article" date="2019" name="Microb. Pathog.">
        <title>Comparison of VITEK 2, MALDI-TOF MS, 16S rRNA gene sequencing, and whole-genome sequencing for identification of Roseomonas mucosa.</title>
        <authorList>
            <person name="Rudolph W.W."/>
            <person name="Gunzer F."/>
            <person name="Trauth M."/>
            <person name="Bunk B."/>
            <person name="Bigge R."/>
            <person name="Schrottner P."/>
        </authorList>
    </citation>
    <scope>NUCLEOTIDE SEQUENCE [LARGE SCALE GENOMIC DNA]</scope>
    <source>
        <strain evidence="3 5">DSM 103800</strain>
    </source>
</reference>
<name>A0A1L7AJ48_9PROT</name>
<dbReference type="Proteomes" id="UP000185494">
    <property type="component" value="Chromosome 1"/>
</dbReference>
<dbReference type="Pfam" id="PF04020">
    <property type="entry name" value="Phage_holin_4_2"/>
    <property type="match status" value="1"/>
</dbReference>
<keyword evidence="1" id="KW-0472">Membrane</keyword>
<dbReference type="Proteomes" id="UP001258945">
    <property type="component" value="Unassembled WGS sequence"/>
</dbReference>
<organism evidence="2 4">
    <name type="scientific">Roseomonas gilardii</name>
    <dbReference type="NCBI Taxonomy" id="257708"/>
    <lineage>
        <taxon>Bacteria</taxon>
        <taxon>Pseudomonadati</taxon>
        <taxon>Pseudomonadota</taxon>
        <taxon>Alphaproteobacteria</taxon>
        <taxon>Acetobacterales</taxon>
        <taxon>Roseomonadaceae</taxon>
        <taxon>Roseomonas</taxon>
    </lineage>
</organism>
<keyword evidence="1" id="KW-0812">Transmembrane</keyword>
<reference evidence="3" key="3">
    <citation type="submission" date="2023-09" db="EMBL/GenBank/DDBJ databases">
        <authorList>
            <person name="Schober I."/>
            <person name="Bunk B."/>
        </authorList>
    </citation>
    <scope>NUCLEOTIDE SEQUENCE</scope>
    <source>
        <strain evidence="3">DSM 103800</strain>
    </source>
</reference>
<reference evidence="2 4" key="1">
    <citation type="submission" date="2016-05" db="EMBL/GenBank/DDBJ databases">
        <title>Complete Genome and Methylome Analysis of Psychrotrophic Bacterial Isolates from Antarctic Lake Untersee.</title>
        <authorList>
            <person name="Fomenkov A."/>
            <person name="Akimov V.N."/>
            <person name="Vasilyeva L.V."/>
            <person name="Andersen D."/>
            <person name="Vincze T."/>
            <person name="Roberts R.J."/>
        </authorList>
    </citation>
    <scope>NUCLEOTIDE SEQUENCE [LARGE SCALE GENOMIC DNA]</scope>
    <source>
        <strain evidence="2 4">U14-5</strain>
    </source>
</reference>
<feature type="transmembrane region" description="Helical" evidence="1">
    <location>
        <begin position="88"/>
        <end position="109"/>
    </location>
</feature>
<keyword evidence="1" id="KW-1133">Transmembrane helix</keyword>
<dbReference type="InterPro" id="IPR007165">
    <property type="entry name" value="Phage_holin_4_2"/>
</dbReference>
<sequence>MGFLLRTVITAIAFWVASQVVSGIHLPGLVGTLIAAVVFGLINAVIRPVVALLSLPLTILTLGLFSLVINAAMFGLTSLLSPLSIEGFWSAFWGAIIVALVSWFASSLVRDRI</sequence>
<evidence type="ECO:0000313" key="3">
    <source>
        <dbReference type="EMBL" id="MDT8331340.1"/>
    </source>
</evidence>
<dbReference type="PANTHER" id="PTHR37309">
    <property type="entry name" value="SLR0284 PROTEIN"/>
    <property type="match status" value="1"/>
</dbReference>
<dbReference type="KEGG" id="rgi:RGI145_18565"/>
<dbReference type="EMBL" id="CP015583">
    <property type="protein sequence ID" value="APT58814.1"/>
    <property type="molecule type" value="Genomic_DNA"/>
</dbReference>
<dbReference type="PANTHER" id="PTHR37309:SF1">
    <property type="entry name" value="SLR0284 PROTEIN"/>
    <property type="match status" value="1"/>
</dbReference>
<dbReference type="eggNOG" id="COG1950">
    <property type="taxonomic scope" value="Bacteria"/>
</dbReference>
<accession>A0A1L7AJ48</accession>
<evidence type="ECO:0000313" key="4">
    <source>
        <dbReference type="Proteomes" id="UP000185494"/>
    </source>
</evidence>
<dbReference type="EMBL" id="JAVVDO010000013">
    <property type="protein sequence ID" value="MDT8331340.1"/>
    <property type="molecule type" value="Genomic_DNA"/>
</dbReference>
<keyword evidence="5" id="KW-1185">Reference proteome</keyword>
<dbReference type="RefSeq" id="WP_075799565.1">
    <property type="nucleotide sequence ID" value="NZ_CP015583.1"/>
</dbReference>
<dbReference type="STRING" id="257708.RGI145_18565"/>
<evidence type="ECO:0000256" key="1">
    <source>
        <dbReference type="SAM" id="Phobius"/>
    </source>
</evidence>
<feature type="transmembrane region" description="Helical" evidence="1">
    <location>
        <begin position="53"/>
        <end position="76"/>
    </location>
</feature>
<feature type="transmembrane region" description="Helical" evidence="1">
    <location>
        <begin position="28"/>
        <end position="46"/>
    </location>
</feature>
<gene>
    <name evidence="2" type="ORF">RGI145_18565</name>
    <name evidence="3" type="ORF">RQ831_09765</name>
</gene>
<evidence type="ECO:0000313" key="5">
    <source>
        <dbReference type="Proteomes" id="UP001258945"/>
    </source>
</evidence>
<dbReference type="AlphaFoldDB" id="A0A1L7AJ48"/>
<proteinExistence type="predicted"/>
<evidence type="ECO:0000313" key="2">
    <source>
        <dbReference type="EMBL" id="APT58814.1"/>
    </source>
</evidence>
<protein>
    <submittedName>
        <fullName evidence="3">Phage holin family protein</fullName>
    </submittedName>
</protein>